<gene>
    <name evidence="3" type="ORF">E5163_04860</name>
</gene>
<evidence type="ECO:0000259" key="2">
    <source>
        <dbReference type="Pfam" id="PF03713"/>
    </source>
</evidence>
<accession>A0A4S2H566</accession>
<dbReference type="OrthoDB" id="517560at2"/>
<protein>
    <submittedName>
        <fullName evidence="3">DUF305 domain-containing protein</fullName>
    </submittedName>
</protein>
<proteinExistence type="predicted"/>
<keyword evidence="1" id="KW-0732">Signal</keyword>
<reference evidence="3 4" key="1">
    <citation type="journal article" date="2017" name="Int. J. Syst. Evol. Microbiol.">
        <title>Marinicauda algicola sp. nov., isolated from a marine red alga Rhodosorus marinus.</title>
        <authorList>
            <person name="Jeong S.E."/>
            <person name="Jeon S.H."/>
            <person name="Chun B.H."/>
            <person name="Kim D.W."/>
            <person name="Jeon C.O."/>
        </authorList>
    </citation>
    <scope>NUCLEOTIDE SEQUENCE [LARGE SCALE GENOMIC DNA]</scope>
    <source>
        <strain evidence="3 4">JCM 31718</strain>
    </source>
</reference>
<dbReference type="AlphaFoldDB" id="A0A4S2H566"/>
<dbReference type="InterPro" id="IPR005183">
    <property type="entry name" value="DUF305_CopM-like"/>
</dbReference>
<evidence type="ECO:0000256" key="1">
    <source>
        <dbReference type="SAM" id="SignalP"/>
    </source>
</evidence>
<evidence type="ECO:0000313" key="3">
    <source>
        <dbReference type="EMBL" id="TGY90452.1"/>
    </source>
</evidence>
<dbReference type="PANTHER" id="PTHR36933">
    <property type="entry name" value="SLL0788 PROTEIN"/>
    <property type="match status" value="1"/>
</dbReference>
<dbReference type="RefSeq" id="WP_135994951.1">
    <property type="nucleotide sequence ID" value="NZ_CP071057.1"/>
</dbReference>
<sequence length="237" mass="24856">MTAIRGLCAIAAGPFLAFALTAEAGAQAPIVQPGAPGEAGRSLTAEEAEALAATGYTDADVRFMQHMRVHHAQAVEMNALIDGRTGHAGIVMTGERIALAQEAEIALMETWLARRGEPLDAPDLHAHHGHHGHHAQPHGAPSDVPLMPGMLSPAQMAALRAASGAEFDLLFLSGMIQHHQGAIDMVDALLSQPRSGQDPVLSEFIGGIVADQSAEINRMQAMLDAIRAGEPSGEETR</sequence>
<evidence type="ECO:0000313" key="4">
    <source>
        <dbReference type="Proteomes" id="UP000308054"/>
    </source>
</evidence>
<dbReference type="PANTHER" id="PTHR36933:SF1">
    <property type="entry name" value="SLL0788 PROTEIN"/>
    <property type="match status" value="1"/>
</dbReference>
<keyword evidence="4" id="KW-1185">Reference proteome</keyword>
<comment type="caution">
    <text evidence="3">The sequence shown here is derived from an EMBL/GenBank/DDBJ whole genome shotgun (WGS) entry which is preliminary data.</text>
</comment>
<dbReference type="Proteomes" id="UP000308054">
    <property type="component" value="Unassembled WGS sequence"/>
</dbReference>
<feature type="signal peptide" evidence="1">
    <location>
        <begin position="1"/>
        <end position="24"/>
    </location>
</feature>
<feature type="chain" id="PRO_5020204742" evidence="1">
    <location>
        <begin position="25"/>
        <end position="237"/>
    </location>
</feature>
<dbReference type="InterPro" id="IPR012347">
    <property type="entry name" value="Ferritin-like"/>
</dbReference>
<dbReference type="Gene3D" id="1.20.1260.10">
    <property type="match status" value="1"/>
</dbReference>
<feature type="domain" description="DUF305" evidence="2">
    <location>
        <begin position="60"/>
        <end position="223"/>
    </location>
</feature>
<organism evidence="3 4">
    <name type="scientific">Marinicauda algicola</name>
    <dbReference type="NCBI Taxonomy" id="2029849"/>
    <lineage>
        <taxon>Bacteria</taxon>
        <taxon>Pseudomonadati</taxon>
        <taxon>Pseudomonadota</taxon>
        <taxon>Alphaproteobacteria</taxon>
        <taxon>Maricaulales</taxon>
        <taxon>Maricaulaceae</taxon>
        <taxon>Marinicauda</taxon>
    </lineage>
</organism>
<dbReference type="EMBL" id="SRXW01000001">
    <property type="protein sequence ID" value="TGY90452.1"/>
    <property type="molecule type" value="Genomic_DNA"/>
</dbReference>
<dbReference type="Pfam" id="PF03713">
    <property type="entry name" value="DUF305"/>
    <property type="match status" value="1"/>
</dbReference>
<name>A0A4S2H566_9PROT</name>